<dbReference type="Proteomes" id="UP000020467">
    <property type="component" value="Unassembled WGS sequence"/>
</dbReference>
<comment type="caution">
    <text evidence="3">The sequence shown here is derived from an EMBL/GenBank/DDBJ whole genome shotgun (WGS) entry which is preliminary data.</text>
</comment>
<evidence type="ECO:0000313" key="3">
    <source>
        <dbReference type="EMBL" id="EXF73531.1"/>
    </source>
</evidence>
<dbReference type="KEGG" id="cfj:CFIO01_02823"/>
<dbReference type="EMBL" id="JARH01001052">
    <property type="protein sequence ID" value="EXF73531.1"/>
    <property type="molecule type" value="Genomic_DNA"/>
</dbReference>
<dbReference type="AlphaFoldDB" id="A0A010QZZ1"/>
<keyword evidence="4" id="KW-1185">Reference proteome</keyword>
<protein>
    <recommendedName>
        <fullName evidence="2">2EXR domain-containing protein</fullName>
    </recommendedName>
</protein>
<dbReference type="HOGENOM" id="CLU_739681_0_0_1"/>
<dbReference type="InterPro" id="IPR045518">
    <property type="entry name" value="2EXR"/>
</dbReference>
<organism evidence="3 4">
    <name type="scientific">Colletotrichum fioriniae PJ7</name>
    <dbReference type="NCBI Taxonomy" id="1445577"/>
    <lineage>
        <taxon>Eukaryota</taxon>
        <taxon>Fungi</taxon>
        <taxon>Dikarya</taxon>
        <taxon>Ascomycota</taxon>
        <taxon>Pezizomycotina</taxon>
        <taxon>Sordariomycetes</taxon>
        <taxon>Hypocreomycetidae</taxon>
        <taxon>Glomerellales</taxon>
        <taxon>Glomerellaceae</taxon>
        <taxon>Colletotrichum</taxon>
        <taxon>Colletotrichum acutatum species complex</taxon>
    </lineage>
</organism>
<evidence type="ECO:0000259" key="2">
    <source>
        <dbReference type="Pfam" id="PF20150"/>
    </source>
</evidence>
<evidence type="ECO:0000313" key="4">
    <source>
        <dbReference type="Proteomes" id="UP000020467"/>
    </source>
</evidence>
<gene>
    <name evidence="3" type="ORF">CFIO01_02823</name>
</gene>
<feature type="region of interest" description="Disordered" evidence="1">
    <location>
        <begin position="1"/>
        <end position="37"/>
    </location>
</feature>
<sequence length="403" mass="45614">MAHYIPSASSGSREGLVSESGQDEAEEGELLFTDEEEDEPVMKDELKILVDASNRERWSDVVLQARKHMRCHPRHPGRVRDGGRVCILVDSSSSSDEEDENKLPVCRAEPDLAKPTVLTLFPQLPKELRDSILLTAIDPITIKGWIKIDLEWRRGPQAHFTLRRIRSWTAIPLYAVSRETRALAATAFGAPDPRTFPFSPARDAVELMWDGSMLPTTWRRAEDYRLAGPVITGPCRDGGRERREHVNIDMEWAMPRETRERVQTVVVDGRYARFDFGLRDGVKGPWGLVFGLVKGFLGEVRVLGARLWDLDDEGFEGSFDAAKGEALYRVDQMDFFDGLEEVWSEVEAEDEGGREEAPFPRLRLLRVLPEIPRRGPQHKFRFRKVKGSPFLVVGRGDIPTAGP</sequence>
<reference evidence="3 4" key="1">
    <citation type="submission" date="2014-02" db="EMBL/GenBank/DDBJ databases">
        <title>The genome sequence of Colletotrichum fioriniae PJ7.</title>
        <authorList>
            <person name="Baroncelli R."/>
            <person name="Thon M.R."/>
        </authorList>
    </citation>
    <scope>NUCLEOTIDE SEQUENCE [LARGE SCALE GENOMIC DNA]</scope>
    <source>
        <strain evidence="3 4">PJ7</strain>
    </source>
</reference>
<dbReference type="Pfam" id="PF20150">
    <property type="entry name" value="2EXR"/>
    <property type="match status" value="1"/>
</dbReference>
<accession>A0A010QZZ1</accession>
<proteinExistence type="predicted"/>
<feature type="domain" description="2EXR" evidence="2">
    <location>
        <begin position="119"/>
        <end position="204"/>
    </location>
</feature>
<dbReference type="OrthoDB" id="4805130at2759"/>
<evidence type="ECO:0000256" key="1">
    <source>
        <dbReference type="SAM" id="MobiDB-lite"/>
    </source>
</evidence>
<name>A0A010QZZ1_9PEZI</name>
<feature type="compositionally biased region" description="Acidic residues" evidence="1">
    <location>
        <begin position="21"/>
        <end position="37"/>
    </location>
</feature>